<gene>
    <name evidence="7" type="primary">alkB</name>
    <name evidence="7" type="synonym">aidD</name>
    <name evidence="7" type="ordered locus">BAV3121</name>
</gene>
<evidence type="ECO:0000259" key="6">
    <source>
        <dbReference type="PROSITE" id="PS51471"/>
    </source>
</evidence>
<dbReference type="PROSITE" id="PS51471">
    <property type="entry name" value="FE2OG_OXY"/>
    <property type="match status" value="1"/>
</dbReference>
<sequence length="213" mass="23156">MQPDLFATDESRIALSAQACVLRGLALPHVQALLAALAHIEAEAPPRRMVTPGGFAMSAAMTNCGALGWTTDRRGYRYRPDDPQTGRPWPPMPALFSRLAAEAAQAAGFAGFRPDACLINHYAPGARMSLHQDRNERDFEAPIVSVSLGLPAVFLFGGMRREDRPGRIVLHHGDVAVWGGVDRLRFHGVLPLADGEHPLLGRQRINLTLRQAG</sequence>
<dbReference type="InterPro" id="IPR027450">
    <property type="entry name" value="AlkB-like"/>
</dbReference>
<dbReference type="Pfam" id="PF13532">
    <property type="entry name" value="2OG-FeII_Oxy_2"/>
    <property type="match status" value="1"/>
</dbReference>
<accession>Q2KUC9</accession>
<evidence type="ECO:0000256" key="4">
    <source>
        <dbReference type="ARBA" id="ARBA00023004"/>
    </source>
</evidence>
<dbReference type="GO" id="GO:0008198">
    <property type="term" value="F:ferrous iron binding"/>
    <property type="evidence" value="ECO:0007669"/>
    <property type="project" value="TreeGrafter"/>
</dbReference>
<dbReference type="Gene3D" id="2.60.120.590">
    <property type="entry name" value="Alpha-ketoglutarate-dependent dioxygenase AlkB-like"/>
    <property type="match status" value="1"/>
</dbReference>
<reference evidence="7 8" key="1">
    <citation type="journal article" date="2006" name="J. Bacteriol.">
        <title>Comparison of the genome sequence of the poultry pathogen Bordetella avium with those of B. bronchiseptica, B. pertussis, and B. parapertussis reveals extensive diversity in surface structures associated with host interaction.</title>
        <authorList>
            <person name="Sebaihia M."/>
            <person name="Preston A."/>
            <person name="Maskell D.J."/>
            <person name="Kuzmiak H."/>
            <person name="Connell T.D."/>
            <person name="King N.D."/>
            <person name="Orndorff P.E."/>
            <person name="Miyamoto D.M."/>
            <person name="Thomson N.R."/>
            <person name="Harris D."/>
            <person name="Goble A."/>
            <person name="Lord A."/>
            <person name="Murphy L."/>
            <person name="Quail M.A."/>
            <person name="Rutter S."/>
            <person name="Squares R."/>
            <person name="Squares S."/>
            <person name="Woodward J."/>
            <person name="Parkhill J."/>
            <person name="Temple L.M."/>
        </authorList>
    </citation>
    <scope>NUCLEOTIDE SEQUENCE [LARGE SCALE GENOMIC DNA]</scope>
    <source>
        <strain evidence="7 8">197N</strain>
    </source>
</reference>
<keyword evidence="2" id="KW-0223">Dioxygenase</keyword>
<dbReference type="InterPro" id="IPR037151">
    <property type="entry name" value="AlkB-like_sf"/>
</dbReference>
<dbReference type="GO" id="GO:0005737">
    <property type="term" value="C:cytoplasm"/>
    <property type="evidence" value="ECO:0007669"/>
    <property type="project" value="TreeGrafter"/>
</dbReference>
<organism evidence="7 8">
    <name type="scientific">Bordetella avium (strain 197N)</name>
    <dbReference type="NCBI Taxonomy" id="360910"/>
    <lineage>
        <taxon>Bacteria</taxon>
        <taxon>Pseudomonadati</taxon>
        <taxon>Pseudomonadota</taxon>
        <taxon>Betaproteobacteria</taxon>
        <taxon>Burkholderiales</taxon>
        <taxon>Alcaligenaceae</taxon>
        <taxon>Bordetella</taxon>
    </lineage>
</organism>
<dbReference type="NCBIfam" id="NF011930">
    <property type="entry name" value="PRK15401.1"/>
    <property type="match status" value="1"/>
</dbReference>
<evidence type="ECO:0000256" key="2">
    <source>
        <dbReference type="ARBA" id="ARBA00022964"/>
    </source>
</evidence>
<dbReference type="SUPFAM" id="SSF51197">
    <property type="entry name" value="Clavaminate synthase-like"/>
    <property type="match status" value="1"/>
</dbReference>
<keyword evidence="8" id="KW-1185">Reference proteome</keyword>
<evidence type="ECO:0000313" key="8">
    <source>
        <dbReference type="Proteomes" id="UP000001977"/>
    </source>
</evidence>
<keyword evidence="3" id="KW-0560">Oxidoreductase</keyword>
<dbReference type="GO" id="GO:0035515">
    <property type="term" value="F:oxidative RNA demethylase activity"/>
    <property type="evidence" value="ECO:0007669"/>
    <property type="project" value="TreeGrafter"/>
</dbReference>
<dbReference type="PANTHER" id="PTHR16557:SF2">
    <property type="entry name" value="NUCLEIC ACID DIOXYGENASE ALKBH1"/>
    <property type="match status" value="1"/>
</dbReference>
<dbReference type="InterPro" id="IPR004574">
    <property type="entry name" value="Alkb"/>
</dbReference>
<dbReference type="GO" id="GO:0035516">
    <property type="term" value="F:broad specificity oxidative DNA demethylase activity"/>
    <property type="evidence" value="ECO:0007669"/>
    <property type="project" value="TreeGrafter"/>
</dbReference>
<dbReference type="EMBL" id="AM167904">
    <property type="protein sequence ID" value="CAJ50731.1"/>
    <property type="molecule type" value="Genomic_DNA"/>
</dbReference>
<evidence type="ECO:0000256" key="1">
    <source>
        <dbReference type="ARBA" id="ARBA00022723"/>
    </source>
</evidence>
<feature type="domain" description="Fe2OG dioxygenase" evidence="6">
    <location>
        <begin position="113"/>
        <end position="213"/>
    </location>
</feature>
<dbReference type="InterPro" id="IPR005123">
    <property type="entry name" value="Oxoglu/Fe-dep_dioxygenase_dom"/>
</dbReference>
<proteinExistence type="predicted"/>
<dbReference type="KEGG" id="bav:BAV3121"/>
<keyword evidence="1 5" id="KW-0479">Metal-binding</keyword>
<dbReference type="AlphaFoldDB" id="Q2KUC9"/>
<dbReference type="HOGENOM" id="CLU_039677_1_1_4"/>
<keyword evidence="4 5" id="KW-0408">Iron</keyword>
<comment type="cofactor">
    <cofactor evidence="5">
        <name>Fe(2+)</name>
        <dbReference type="ChEBI" id="CHEBI:29033"/>
    </cofactor>
    <text evidence="5">Binds 1 Fe(2+) ion per subunit.</text>
</comment>
<feature type="binding site" evidence="5">
    <location>
        <position position="131"/>
    </location>
    <ligand>
        <name>Fe cation</name>
        <dbReference type="ChEBI" id="CHEBI:24875"/>
        <note>catalytic</note>
    </ligand>
</feature>
<dbReference type="GO" id="GO:0035513">
    <property type="term" value="P:oxidative RNA demethylation"/>
    <property type="evidence" value="ECO:0007669"/>
    <property type="project" value="TreeGrafter"/>
</dbReference>
<evidence type="ECO:0000256" key="5">
    <source>
        <dbReference type="PIRSR" id="PIRSR604574-2"/>
    </source>
</evidence>
<evidence type="ECO:0000256" key="3">
    <source>
        <dbReference type="ARBA" id="ARBA00023002"/>
    </source>
</evidence>
<name>Q2KUC9_BORA1</name>
<feature type="binding site" evidence="5">
    <location>
        <position position="133"/>
    </location>
    <ligand>
        <name>Fe cation</name>
        <dbReference type="ChEBI" id="CHEBI:24875"/>
        <note>catalytic</note>
    </ligand>
</feature>
<dbReference type="Proteomes" id="UP000001977">
    <property type="component" value="Chromosome"/>
</dbReference>
<evidence type="ECO:0000313" key="7">
    <source>
        <dbReference type="EMBL" id="CAJ50731.1"/>
    </source>
</evidence>
<dbReference type="eggNOG" id="COG3145">
    <property type="taxonomic scope" value="Bacteria"/>
</dbReference>
<protein>
    <submittedName>
        <fullName evidence="7">Alkylated DNA repair protein</fullName>
    </submittedName>
</protein>
<dbReference type="RefSeq" id="WP_012418759.1">
    <property type="nucleotide sequence ID" value="NC_010645.1"/>
</dbReference>
<dbReference type="OrthoDB" id="9796932at2"/>
<feature type="binding site" evidence="5">
    <location>
        <position position="187"/>
    </location>
    <ligand>
        <name>Fe cation</name>
        <dbReference type="ChEBI" id="CHEBI:24875"/>
        <note>catalytic</note>
    </ligand>
</feature>
<dbReference type="STRING" id="360910.BAV3121"/>
<dbReference type="PANTHER" id="PTHR16557">
    <property type="entry name" value="ALKYLATED DNA REPAIR PROTEIN ALKB-RELATED"/>
    <property type="match status" value="1"/>
</dbReference>